<protein>
    <submittedName>
        <fullName evidence="2">Uncharacterized protein</fullName>
    </submittedName>
</protein>
<feature type="compositionally biased region" description="Gly residues" evidence="1">
    <location>
        <begin position="170"/>
        <end position="182"/>
    </location>
</feature>
<evidence type="ECO:0000313" key="2">
    <source>
        <dbReference type="EMBL" id="GMI38859.1"/>
    </source>
</evidence>
<gene>
    <name evidence="2" type="ORF">TeGR_g9778</name>
</gene>
<feature type="compositionally biased region" description="Gly residues" evidence="1">
    <location>
        <begin position="84"/>
        <end position="97"/>
    </location>
</feature>
<dbReference type="EMBL" id="BRYB01000846">
    <property type="protein sequence ID" value="GMI38859.1"/>
    <property type="molecule type" value="Genomic_DNA"/>
</dbReference>
<keyword evidence="3" id="KW-1185">Reference proteome</keyword>
<evidence type="ECO:0000313" key="3">
    <source>
        <dbReference type="Proteomes" id="UP001165060"/>
    </source>
</evidence>
<name>A0ABQ6N269_9STRA</name>
<reference evidence="2 3" key="1">
    <citation type="journal article" date="2023" name="Commun. Biol.">
        <title>Genome analysis of Parmales, the sister group of diatoms, reveals the evolutionary specialization of diatoms from phago-mixotrophs to photoautotrophs.</title>
        <authorList>
            <person name="Ban H."/>
            <person name="Sato S."/>
            <person name="Yoshikawa S."/>
            <person name="Yamada K."/>
            <person name="Nakamura Y."/>
            <person name="Ichinomiya M."/>
            <person name="Sato N."/>
            <person name="Blanc-Mathieu R."/>
            <person name="Endo H."/>
            <person name="Kuwata A."/>
            <person name="Ogata H."/>
        </authorList>
    </citation>
    <scope>NUCLEOTIDE SEQUENCE [LARGE SCALE GENOMIC DNA]</scope>
</reference>
<feature type="region of interest" description="Disordered" evidence="1">
    <location>
        <begin position="166"/>
        <end position="199"/>
    </location>
</feature>
<organism evidence="2 3">
    <name type="scientific">Tetraparma gracilis</name>
    <dbReference type="NCBI Taxonomy" id="2962635"/>
    <lineage>
        <taxon>Eukaryota</taxon>
        <taxon>Sar</taxon>
        <taxon>Stramenopiles</taxon>
        <taxon>Ochrophyta</taxon>
        <taxon>Bolidophyceae</taxon>
        <taxon>Parmales</taxon>
        <taxon>Triparmaceae</taxon>
        <taxon>Tetraparma</taxon>
    </lineage>
</organism>
<dbReference type="Proteomes" id="UP001165060">
    <property type="component" value="Unassembled WGS sequence"/>
</dbReference>
<feature type="region of interest" description="Disordered" evidence="1">
    <location>
        <begin position="216"/>
        <end position="242"/>
    </location>
</feature>
<proteinExistence type="predicted"/>
<feature type="region of interest" description="Disordered" evidence="1">
    <location>
        <begin position="77"/>
        <end position="132"/>
    </location>
</feature>
<accession>A0ABQ6N269</accession>
<evidence type="ECO:0000256" key="1">
    <source>
        <dbReference type="SAM" id="MobiDB-lite"/>
    </source>
</evidence>
<sequence>MSKDNYKELKKLAKDFFNDRIDAEPFVNQAAMLFDGRGKMFLEFMPALVSSFPDEMKVAGALSVVDLVGQQMADWEKGAAGEEQQGGGGGGGGGGWGSSVLREAPQQQQQRRDVPPPPGMSAVPAHARYVPPPAPVSNTAAYAHKPAGARLSSGLNVKFGGTKTNAWGTAKGGGGGGGGGGKKGGEVEGPAITSKDVGTATKAEAAYKKQLRAQEVAAAGGDGNSKKNKKKQAQELRAMAFM</sequence>
<comment type="caution">
    <text evidence="2">The sequence shown here is derived from an EMBL/GenBank/DDBJ whole genome shotgun (WGS) entry which is preliminary data.</text>
</comment>